<evidence type="ECO:0000256" key="1">
    <source>
        <dbReference type="ARBA" id="ARBA00007734"/>
    </source>
</evidence>
<dbReference type="SUPFAM" id="SSF53955">
    <property type="entry name" value="Lysozyme-like"/>
    <property type="match status" value="2"/>
</dbReference>
<dbReference type="Proteomes" id="UP001308005">
    <property type="component" value="Unassembled WGS sequence"/>
</dbReference>
<comment type="similarity">
    <text evidence="1">Belongs to the transglycosylase Slt family.</text>
</comment>
<dbReference type="Pfam" id="PF01464">
    <property type="entry name" value="SLT"/>
    <property type="match status" value="2"/>
</dbReference>
<dbReference type="InterPro" id="IPR008258">
    <property type="entry name" value="Transglycosylase_SLT_dom_1"/>
</dbReference>
<dbReference type="PANTHER" id="PTHR37423:SF2">
    <property type="entry name" value="MEMBRANE-BOUND LYTIC MUREIN TRANSGLYCOSYLASE C"/>
    <property type="match status" value="1"/>
</dbReference>
<dbReference type="InterPro" id="IPR018392">
    <property type="entry name" value="LysM"/>
</dbReference>
<dbReference type="Pfam" id="PF01476">
    <property type="entry name" value="LysM"/>
    <property type="match status" value="1"/>
</dbReference>
<evidence type="ECO:0000259" key="3">
    <source>
        <dbReference type="PROSITE" id="PS51782"/>
    </source>
</evidence>
<gene>
    <name evidence="4" type="ORF">VSS37_20110</name>
</gene>
<comment type="caution">
    <text evidence="4">The sequence shown here is derived from an EMBL/GenBank/DDBJ whole genome shotgun (WGS) entry which is preliminary data.</text>
</comment>
<dbReference type="PROSITE" id="PS51257">
    <property type="entry name" value="PROKAR_LIPOPROTEIN"/>
    <property type="match status" value="1"/>
</dbReference>
<dbReference type="Gene3D" id="3.10.350.10">
    <property type="entry name" value="LysM domain"/>
    <property type="match status" value="1"/>
</dbReference>
<protein>
    <submittedName>
        <fullName evidence="4">Transglycosylase SLT domain-containing protein</fullName>
    </submittedName>
</protein>
<dbReference type="PROSITE" id="PS51782">
    <property type="entry name" value="LYSM"/>
    <property type="match status" value="1"/>
</dbReference>
<reference evidence="5" key="1">
    <citation type="submission" date="2023-07" db="EMBL/GenBank/DDBJ databases">
        <title>The carbon used by Thiothrix.</title>
        <authorList>
            <person name="Chen L."/>
        </authorList>
    </citation>
    <scope>NUCLEOTIDE SEQUENCE [LARGE SCALE GENOMIC DNA]</scope>
</reference>
<keyword evidence="2" id="KW-0732">Signal</keyword>
<evidence type="ECO:0000256" key="2">
    <source>
        <dbReference type="SAM" id="SignalP"/>
    </source>
</evidence>
<dbReference type="Gene3D" id="1.10.530.10">
    <property type="match status" value="2"/>
</dbReference>
<dbReference type="CDD" id="cd16896">
    <property type="entry name" value="LT_Slt70-like"/>
    <property type="match status" value="1"/>
</dbReference>
<sequence length="617" mass="66489">MRKINKKLVWLMLVLGACSMDLHADEANECLHASTKALQKKAEPYQVEIRQAAKRYDVSPALIKAVIAAGSCFEPAAASDSGAIGLMQLMPDTAKRFGALDVFDPNTNIDAGTRYLSYLQKRYQNSIAEVVTAYSANEGWEWQHEAITTPFKAARETATRILGVWLQLENNKKANRQALLLLEDWGKSEQDYHQALLALPPTNEQKANAKWLKAWIAKVHYPRTQELRGCGGLSGKAMEAKAAPYQDIIKRAAKRHAISPALIKSVIAAESCYREMVVSPKGAAGLMQLMPATAEELGVFDIFDPEENINAGSRYLGYLLRMYNGSITHAIAAYNAGAGRIERGAPVTISFTETRGYIQNVLTNLVRLEKGGQAAQAAQLLLADWGRAEENYQAGLRGESLESTSLAQGMSDDVSMQPAAVAPSSTEILPQGQQVALHEQPSVPPAAGQQPELALAYLRSEKAADTLKQPDAQPSAKLISALDQGIVRVKRISAVTESEQPMAMAMPVAETVEAGAGVAPAALNEAVGREAVDVAPAPVGLPRCDIFPQSLFMFAQLQGNGRYGAFFYTVQAGETLESIAAQLGVSVLDISRLSNISPTSAAPRPGSRLKVGECSRM</sequence>
<keyword evidence="5" id="KW-1185">Reference proteome</keyword>
<name>A0ABU6D2M1_9GAMM</name>
<proteinExistence type="inferred from homology"/>
<dbReference type="CDD" id="cd13401">
    <property type="entry name" value="Slt70-like"/>
    <property type="match status" value="1"/>
</dbReference>
<feature type="signal peptide" evidence="2">
    <location>
        <begin position="1"/>
        <end position="24"/>
    </location>
</feature>
<dbReference type="SMART" id="SM00257">
    <property type="entry name" value="LysM"/>
    <property type="match status" value="1"/>
</dbReference>
<dbReference type="CDD" id="cd00118">
    <property type="entry name" value="LysM"/>
    <property type="match status" value="1"/>
</dbReference>
<dbReference type="InterPro" id="IPR036779">
    <property type="entry name" value="LysM_dom_sf"/>
</dbReference>
<dbReference type="EMBL" id="JAYMYJ010000152">
    <property type="protein sequence ID" value="MEB4593293.1"/>
    <property type="molecule type" value="Genomic_DNA"/>
</dbReference>
<reference evidence="4 5" key="2">
    <citation type="submission" date="2024-01" db="EMBL/GenBank/DDBJ databases">
        <authorList>
            <person name="Xie X."/>
        </authorList>
    </citation>
    <scope>NUCLEOTIDE SEQUENCE [LARGE SCALE GENOMIC DNA]</scope>
    <source>
        <strain evidence="4">SCUT-1</strain>
    </source>
</reference>
<dbReference type="RefSeq" id="WP_324698107.1">
    <property type="nucleotide sequence ID" value="NZ_JAYMYJ010000152.1"/>
</dbReference>
<feature type="chain" id="PRO_5045097461" evidence="2">
    <location>
        <begin position="25"/>
        <end position="617"/>
    </location>
</feature>
<dbReference type="InterPro" id="IPR023346">
    <property type="entry name" value="Lysozyme-like_dom_sf"/>
</dbReference>
<accession>A0ABU6D2M1</accession>
<feature type="domain" description="LysM" evidence="3">
    <location>
        <begin position="566"/>
        <end position="611"/>
    </location>
</feature>
<dbReference type="PANTHER" id="PTHR37423">
    <property type="entry name" value="SOLUBLE LYTIC MUREIN TRANSGLYCOSYLASE-RELATED"/>
    <property type="match status" value="1"/>
</dbReference>
<organism evidence="4 5">
    <name type="scientific">Candidatus Thiothrix phosphatis</name>
    <dbReference type="NCBI Taxonomy" id="3112415"/>
    <lineage>
        <taxon>Bacteria</taxon>
        <taxon>Pseudomonadati</taxon>
        <taxon>Pseudomonadota</taxon>
        <taxon>Gammaproteobacteria</taxon>
        <taxon>Thiotrichales</taxon>
        <taxon>Thiotrichaceae</taxon>
        <taxon>Thiothrix</taxon>
    </lineage>
</organism>
<evidence type="ECO:0000313" key="4">
    <source>
        <dbReference type="EMBL" id="MEB4593293.1"/>
    </source>
</evidence>
<dbReference type="SUPFAM" id="SSF54106">
    <property type="entry name" value="LysM domain"/>
    <property type="match status" value="1"/>
</dbReference>
<evidence type="ECO:0000313" key="5">
    <source>
        <dbReference type="Proteomes" id="UP001308005"/>
    </source>
</evidence>